<evidence type="ECO:0000313" key="1">
    <source>
        <dbReference type="EMBL" id="MDN5217338.1"/>
    </source>
</evidence>
<dbReference type="Proteomes" id="UP001172083">
    <property type="component" value="Unassembled WGS sequence"/>
</dbReference>
<name>A0ABT8LLX5_9BACT</name>
<gene>
    <name evidence="1" type="ORF">QQ020_35015</name>
</gene>
<comment type="caution">
    <text evidence="1">The sequence shown here is derived from an EMBL/GenBank/DDBJ whole genome shotgun (WGS) entry which is preliminary data.</text>
</comment>
<organism evidence="1 2">
    <name type="scientific">Agaribacillus aureus</name>
    <dbReference type="NCBI Taxonomy" id="3051825"/>
    <lineage>
        <taxon>Bacteria</taxon>
        <taxon>Pseudomonadati</taxon>
        <taxon>Bacteroidota</taxon>
        <taxon>Cytophagia</taxon>
        <taxon>Cytophagales</taxon>
        <taxon>Splendidivirgaceae</taxon>
        <taxon>Agaribacillus</taxon>
    </lineage>
</organism>
<accession>A0ABT8LLX5</accession>
<evidence type="ECO:0000313" key="2">
    <source>
        <dbReference type="Proteomes" id="UP001172083"/>
    </source>
</evidence>
<sequence length="378" mass="43351">MRNKIFILVTGSLLFSTTVILILYAFSDKPIRQYDFIRFYPPQPITLLSSIDIQYNSYYIAGGTANHLFLGNFTAPLHLLVTNKTLTDTQHVQLKIKELEKYKLRSLMVTVDSPYFYCTDGAAPAIFKGTIDKFEANKLKDDKAYFETFIPLSQSSFALTMISSASKENILARQTTYPPYLQQFNTILEKQVDGIFCTEGMLHYSRELAGLVYLYHYRNQYIYMDSSLNVKYKSNTIDPISQAQIKVGEIKSSNSVRITGTPLTVNRQSCVTGRWLFIDANLLAKNDPPDILDHSSVIDLYDLKEGTYQFSFHLPEQQGAKIGKFRVFGDKLFALYDRFLFMYQINTKYLDNPQELRKGNLVSIGGNNQLSKLYHEQL</sequence>
<proteinExistence type="predicted"/>
<dbReference type="EMBL" id="JAUJEB010000015">
    <property type="protein sequence ID" value="MDN5217338.1"/>
    <property type="molecule type" value="Genomic_DNA"/>
</dbReference>
<dbReference type="RefSeq" id="WP_346762674.1">
    <property type="nucleotide sequence ID" value="NZ_JAUJEB010000015.1"/>
</dbReference>
<reference evidence="1" key="1">
    <citation type="submission" date="2023-06" db="EMBL/GenBank/DDBJ databases">
        <title>Genomic of Agaribacillus aureum.</title>
        <authorList>
            <person name="Wang G."/>
        </authorList>
    </citation>
    <scope>NUCLEOTIDE SEQUENCE</scope>
    <source>
        <strain evidence="1">BMA12</strain>
    </source>
</reference>
<keyword evidence="2" id="KW-1185">Reference proteome</keyword>
<protein>
    <submittedName>
        <fullName evidence="1">Uncharacterized protein</fullName>
    </submittedName>
</protein>